<sequence>MIGFVGSGCVVRERRTRTRTCAVNRDWRTSRRDVTLSLAAVLVGLTLGEGIPGETIPAEEPKRVKKPKKGTKEEKSYQLCLSQCLYNCTQPKATLAKDRGSCRTECKDEW</sequence>
<dbReference type="Proteomes" id="UP001157974">
    <property type="component" value="Unassembled WGS sequence"/>
</dbReference>
<proteinExistence type="predicted"/>
<name>A0AAV8V2J2_9RHOD</name>
<gene>
    <name evidence="2" type="ORF">NDN08_007519</name>
</gene>
<accession>A0AAV8V2J2</accession>
<organism evidence="2 3">
    <name type="scientific">Rhodosorus marinus</name>
    <dbReference type="NCBI Taxonomy" id="101924"/>
    <lineage>
        <taxon>Eukaryota</taxon>
        <taxon>Rhodophyta</taxon>
        <taxon>Stylonematophyceae</taxon>
        <taxon>Stylonematales</taxon>
        <taxon>Stylonemataceae</taxon>
        <taxon>Rhodosorus</taxon>
    </lineage>
</organism>
<dbReference type="EMBL" id="JAMWBK010000002">
    <property type="protein sequence ID" value="KAJ8907407.1"/>
    <property type="molecule type" value="Genomic_DNA"/>
</dbReference>
<comment type="caution">
    <text evidence="2">The sequence shown here is derived from an EMBL/GenBank/DDBJ whole genome shotgun (WGS) entry which is preliminary data.</text>
</comment>
<dbReference type="AlphaFoldDB" id="A0AAV8V2J2"/>
<protein>
    <submittedName>
        <fullName evidence="2">Uncharacterized protein</fullName>
    </submittedName>
</protein>
<keyword evidence="3" id="KW-1185">Reference proteome</keyword>
<reference evidence="2 3" key="1">
    <citation type="journal article" date="2023" name="Nat. Commun.">
        <title>Origin of minicircular mitochondrial genomes in red algae.</title>
        <authorList>
            <person name="Lee Y."/>
            <person name="Cho C.H."/>
            <person name="Lee Y.M."/>
            <person name="Park S.I."/>
            <person name="Yang J.H."/>
            <person name="West J.A."/>
            <person name="Bhattacharya D."/>
            <person name="Yoon H.S."/>
        </authorList>
    </citation>
    <scope>NUCLEOTIDE SEQUENCE [LARGE SCALE GENOMIC DNA]</scope>
    <source>
        <strain evidence="2 3">CCMP1338</strain>
        <tissue evidence="2">Whole cell</tissue>
    </source>
</reference>
<evidence type="ECO:0000313" key="2">
    <source>
        <dbReference type="EMBL" id="KAJ8907407.1"/>
    </source>
</evidence>
<evidence type="ECO:0000313" key="3">
    <source>
        <dbReference type="Proteomes" id="UP001157974"/>
    </source>
</evidence>
<feature type="region of interest" description="Disordered" evidence="1">
    <location>
        <begin position="54"/>
        <end position="73"/>
    </location>
</feature>
<evidence type="ECO:0000256" key="1">
    <source>
        <dbReference type="SAM" id="MobiDB-lite"/>
    </source>
</evidence>